<organism evidence="1 2">
    <name type="scientific">Tanacetum coccineum</name>
    <dbReference type="NCBI Taxonomy" id="301880"/>
    <lineage>
        <taxon>Eukaryota</taxon>
        <taxon>Viridiplantae</taxon>
        <taxon>Streptophyta</taxon>
        <taxon>Embryophyta</taxon>
        <taxon>Tracheophyta</taxon>
        <taxon>Spermatophyta</taxon>
        <taxon>Magnoliopsida</taxon>
        <taxon>eudicotyledons</taxon>
        <taxon>Gunneridae</taxon>
        <taxon>Pentapetalae</taxon>
        <taxon>asterids</taxon>
        <taxon>campanulids</taxon>
        <taxon>Asterales</taxon>
        <taxon>Asteraceae</taxon>
        <taxon>Asteroideae</taxon>
        <taxon>Anthemideae</taxon>
        <taxon>Anthemidinae</taxon>
        <taxon>Tanacetum</taxon>
    </lineage>
</organism>
<name>A0ABQ4WK19_9ASTR</name>
<evidence type="ECO:0000313" key="2">
    <source>
        <dbReference type="Proteomes" id="UP001151760"/>
    </source>
</evidence>
<dbReference type="EMBL" id="BQNB010008711">
    <property type="protein sequence ID" value="GJS53229.1"/>
    <property type="molecule type" value="Genomic_DNA"/>
</dbReference>
<protein>
    <submittedName>
        <fullName evidence="1">Uncharacterized protein</fullName>
    </submittedName>
</protein>
<sequence>MTVTSLHSWADIIQEVGQMDQQTELLQKLSEGKFTMKIMCVESVNVDMVGNKITIQKVYEFKRFLNRLNDDDVIVVPHEDAQATLGDTNDPFTSISMSKDFADKDISANDAY</sequence>
<accession>A0ABQ4WK19</accession>
<reference evidence="1" key="2">
    <citation type="submission" date="2022-01" db="EMBL/GenBank/DDBJ databases">
        <authorList>
            <person name="Yamashiro T."/>
            <person name="Shiraishi A."/>
            <person name="Satake H."/>
            <person name="Nakayama K."/>
        </authorList>
    </citation>
    <scope>NUCLEOTIDE SEQUENCE</scope>
</reference>
<comment type="caution">
    <text evidence="1">The sequence shown here is derived from an EMBL/GenBank/DDBJ whole genome shotgun (WGS) entry which is preliminary data.</text>
</comment>
<proteinExistence type="predicted"/>
<gene>
    <name evidence="1" type="ORF">Tco_0626591</name>
</gene>
<dbReference type="Proteomes" id="UP001151760">
    <property type="component" value="Unassembled WGS sequence"/>
</dbReference>
<reference evidence="1" key="1">
    <citation type="journal article" date="2022" name="Int. J. Mol. Sci.">
        <title>Draft Genome of Tanacetum Coccineum: Genomic Comparison of Closely Related Tanacetum-Family Plants.</title>
        <authorList>
            <person name="Yamashiro T."/>
            <person name="Shiraishi A."/>
            <person name="Nakayama K."/>
            <person name="Satake H."/>
        </authorList>
    </citation>
    <scope>NUCLEOTIDE SEQUENCE</scope>
</reference>
<keyword evidence="2" id="KW-1185">Reference proteome</keyword>
<evidence type="ECO:0000313" key="1">
    <source>
        <dbReference type="EMBL" id="GJS53229.1"/>
    </source>
</evidence>